<evidence type="ECO:0000313" key="12">
    <source>
        <dbReference type="EMBL" id="CDR40777.1"/>
    </source>
</evidence>
<evidence type="ECO:0000256" key="9">
    <source>
        <dbReference type="PIRNR" id="PIRNR016089"/>
    </source>
</evidence>
<protein>
    <recommendedName>
        <fullName evidence="9">Signal peptidase subunit 3</fullName>
    </recommendedName>
</protein>
<name>A0A061AT64_CYBFA</name>
<dbReference type="EMBL" id="LK052890">
    <property type="protein sequence ID" value="CDR40777.1"/>
    <property type="molecule type" value="Genomic_DNA"/>
</dbReference>
<comment type="subcellular location">
    <subcellularLocation>
        <location evidence="1">Endoplasmic reticulum membrane</location>
        <topology evidence="1">Single-pass type II membrane protein</topology>
    </subcellularLocation>
</comment>
<proteinExistence type="inferred from homology"/>
<comment type="similarity">
    <text evidence="2 9">Belongs to the SPCS3 family.</text>
</comment>
<feature type="region of interest" description="Disordered" evidence="10">
    <location>
        <begin position="180"/>
        <end position="203"/>
    </location>
</feature>
<dbReference type="PANTHER" id="PTHR12804:SF0">
    <property type="entry name" value="SIGNAL PEPTIDASE COMPLEX SUBUNIT 3"/>
    <property type="match status" value="1"/>
</dbReference>
<feature type="transmembrane region" description="Helical" evidence="11">
    <location>
        <begin position="12"/>
        <end position="35"/>
    </location>
</feature>
<dbReference type="GO" id="GO:0045047">
    <property type="term" value="P:protein targeting to ER"/>
    <property type="evidence" value="ECO:0007669"/>
    <property type="project" value="TreeGrafter"/>
</dbReference>
<dbReference type="GO" id="GO:0005787">
    <property type="term" value="C:signal peptidase complex"/>
    <property type="evidence" value="ECO:0007669"/>
    <property type="project" value="UniProtKB-UniRule"/>
</dbReference>
<evidence type="ECO:0000256" key="7">
    <source>
        <dbReference type="ARBA" id="ARBA00023136"/>
    </source>
</evidence>
<evidence type="ECO:0000256" key="8">
    <source>
        <dbReference type="ARBA" id="ARBA00045670"/>
    </source>
</evidence>
<evidence type="ECO:0000256" key="2">
    <source>
        <dbReference type="ARBA" id="ARBA00009289"/>
    </source>
</evidence>
<keyword evidence="3 11" id="KW-0812">Transmembrane</keyword>
<reference evidence="12" key="1">
    <citation type="journal article" date="2014" name="Genome Announc.">
        <title>Genome sequence of the yeast Cyberlindnera fabianii (Hansenula fabianii).</title>
        <authorList>
            <person name="Freel K.C."/>
            <person name="Sarilar V."/>
            <person name="Neuveglise C."/>
            <person name="Devillers H."/>
            <person name="Friedrich A."/>
            <person name="Schacherer J."/>
        </authorList>
    </citation>
    <scope>NUCLEOTIDE SEQUENCE</scope>
    <source>
        <strain evidence="12">YJS4271</strain>
    </source>
</reference>
<dbReference type="VEuPathDB" id="FungiDB:BON22_2082"/>
<keyword evidence="4 9" id="KW-0256">Endoplasmic reticulum</keyword>
<gene>
    <name evidence="12" type="ORF">CYFA0S_05e04368g</name>
</gene>
<comment type="function">
    <text evidence="8">Essential component of the signal peptidase complex (SPC) which catalyzes the cleavage of N-terminal signal sequences from nascent proteins as they are translocated into the lumen of the endoplasmic reticulum. Essential for the SPC catalytic activity, possibly by stabilizing and positioning the active center of the complex close to the lumenal surface. Essential for viability.</text>
</comment>
<evidence type="ECO:0000256" key="11">
    <source>
        <dbReference type="SAM" id="Phobius"/>
    </source>
</evidence>
<accession>A0A061AT64</accession>
<keyword evidence="7 9" id="KW-0472">Membrane</keyword>
<evidence type="ECO:0000256" key="1">
    <source>
        <dbReference type="ARBA" id="ARBA00004648"/>
    </source>
</evidence>
<organism evidence="12">
    <name type="scientific">Cyberlindnera fabianii</name>
    <name type="common">Yeast</name>
    <name type="synonym">Hansenula fabianii</name>
    <dbReference type="NCBI Taxonomy" id="36022"/>
    <lineage>
        <taxon>Eukaryota</taxon>
        <taxon>Fungi</taxon>
        <taxon>Dikarya</taxon>
        <taxon>Ascomycota</taxon>
        <taxon>Saccharomycotina</taxon>
        <taxon>Saccharomycetes</taxon>
        <taxon>Phaffomycetales</taxon>
        <taxon>Phaffomycetaceae</taxon>
        <taxon>Cyberlindnera</taxon>
    </lineage>
</organism>
<evidence type="ECO:0000256" key="10">
    <source>
        <dbReference type="SAM" id="MobiDB-lite"/>
    </source>
</evidence>
<dbReference type="InterPro" id="IPR007653">
    <property type="entry name" value="SPC3"/>
</dbReference>
<dbReference type="PhylomeDB" id="A0A061AT64"/>
<evidence type="ECO:0000256" key="4">
    <source>
        <dbReference type="ARBA" id="ARBA00022824"/>
    </source>
</evidence>
<dbReference type="OrthoDB" id="10261524at2759"/>
<feature type="compositionally biased region" description="Basic residues" evidence="10">
    <location>
        <begin position="191"/>
        <end position="203"/>
    </location>
</feature>
<evidence type="ECO:0000256" key="3">
    <source>
        <dbReference type="ARBA" id="ARBA00022692"/>
    </source>
</evidence>
<dbReference type="AlphaFoldDB" id="A0A061AT64"/>
<evidence type="ECO:0000256" key="5">
    <source>
        <dbReference type="ARBA" id="ARBA00022968"/>
    </source>
</evidence>
<keyword evidence="6 11" id="KW-1133">Transmembrane helix</keyword>
<dbReference type="Pfam" id="PF04573">
    <property type="entry name" value="SPC22"/>
    <property type="match status" value="1"/>
</dbReference>
<dbReference type="PANTHER" id="PTHR12804">
    <property type="entry name" value="MICROSOMAL SIGNAL PEPTIDASE 23 KD SUBUNIT SPC22/23"/>
    <property type="match status" value="1"/>
</dbReference>
<evidence type="ECO:0000256" key="6">
    <source>
        <dbReference type="ARBA" id="ARBA00022989"/>
    </source>
</evidence>
<sequence>MFSVLQRGQQTLNLAMTLVGFISAFVAVVSILQLYTSNAWELPSVIPNVQPTATVKFSRKFGSNKGVAKENNKLTFDLQSDLTPLFNWNTKQIFVYLTAEYPGKSDTASNKVTYWDKIITSPKRANISLTNERSAYSVWDIEETFRNREAIVKLEWSVQPYVGLLTHGSTAGETIVVFPDPPTEEEMRKAKMERRKSGKGKKN</sequence>
<dbReference type="PIRSF" id="PIRSF016089">
    <property type="entry name" value="SPC22"/>
    <property type="match status" value="1"/>
</dbReference>
<keyword evidence="5" id="KW-0735">Signal-anchor</keyword>
<dbReference type="GO" id="GO:0006465">
    <property type="term" value="P:signal peptide processing"/>
    <property type="evidence" value="ECO:0007669"/>
    <property type="project" value="UniProtKB-UniRule"/>
</dbReference>